<evidence type="ECO:0000313" key="5">
    <source>
        <dbReference type="Proteomes" id="UP000065807"/>
    </source>
</evidence>
<dbReference type="CDD" id="cd22359">
    <property type="entry name" value="SfsA-like_bacterial"/>
    <property type="match status" value="1"/>
</dbReference>
<dbReference type="Proteomes" id="UP000065807">
    <property type="component" value="Chromosome"/>
</dbReference>
<dbReference type="Gene3D" id="2.40.50.580">
    <property type="match status" value="1"/>
</dbReference>
<proteinExistence type="inferred from homology"/>
<reference evidence="5" key="2">
    <citation type="journal article" date="2016" name="Int. J. Syst. Evol. Microbiol.">
        <title>Complete genome sequence and cell structure of Limnochorda pilosa, a Gram-negative spore-former within the phylum Firmicutes.</title>
        <authorList>
            <person name="Watanabe M."/>
            <person name="Kojima H."/>
            <person name="Fukui M."/>
        </authorList>
    </citation>
    <scope>NUCLEOTIDE SEQUENCE [LARGE SCALE GENOMIC DNA]</scope>
    <source>
        <strain evidence="5">HC45</strain>
    </source>
</reference>
<dbReference type="GO" id="GO:0003677">
    <property type="term" value="F:DNA binding"/>
    <property type="evidence" value="ECO:0007669"/>
    <property type="project" value="InterPro"/>
</dbReference>
<protein>
    <recommendedName>
        <fullName evidence="1">Sugar fermentation stimulation protein homolog</fullName>
    </recommendedName>
</protein>
<dbReference type="Gene3D" id="3.40.1350.60">
    <property type="match status" value="1"/>
</dbReference>
<dbReference type="RefSeq" id="WP_068135976.1">
    <property type="nucleotide sequence ID" value="NZ_AP014924.1"/>
</dbReference>
<evidence type="ECO:0000259" key="3">
    <source>
        <dbReference type="Pfam" id="PF17746"/>
    </source>
</evidence>
<name>A0A0K2SJN0_LIMPI</name>
<evidence type="ECO:0000313" key="4">
    <source>
        <dbReference type="EMBL" id="BAS27300.1"/>
    </source>
</evidence>
<keyword evidence="5" id="KW-1185">Reference proteome</keyword>
<sequence length="242" mass="26336">MLLSFAGGLEPVRVVRRVNRFAVRVDRHGAPALAHLPNSGRLNELLRPGTPGLLRASTDPARRTCGDLVLVQAAGRDRTGWVSVDARLPGRLALRILELGLLARAPRLSELRQEVCFRQSRLDLAGTESGTGRPFWGEAKSVTLVQEGVALFPDAPTDRGRRHLEELIEARRIGALAMVLFVILRDDARAFAPYAANDPAFARTLRRAHEAGVQVRAAACSVSPEGVRWLRELPARVAGAKG</sequence>
<accession>A0A0K2SJN0</accession>
<dbReference type="AlphaFoldDB" id="A0A0K2SJN0"/>
<dbReference type="EMBL" id="AP014924">
    <property type="protein sequence ID" value="BAS27300.1"/>
    <property type="molecule type" value="Genomic_DNA"/>
</dbReference>
<evidence type="ECO:0000256" key="1">
    <source>
        <dbReference type="HAMAP-Rule" id="MF_00095"/>
    </source>
</evidence>
<dbReference type="PATRIC" id="fig|1555112.3.peg.1487"/>
<dbReference type="Pfam" id="PF03749">
    <property type="entry name" value="SfsA"/>
    <property type="match status" value="1"/>
</dbReference>
<dbReference type="InterPro" id="IPR005224">
    <property type="entry name" value="SfsA"/>
</dbReference>
<feature type="domain" description="Sugar fermentation stimulation protein C-terminal" evidence="2">
    <location>
        <begin position="88"/>
        <end position="225"/>
    </location>
</feature>
<comment type="similarity">
    <text evidence="1">Belongs to the SfsA family.</text>
</comment>
<dbReference type="HAMAP" id="MF_00095">
    <property type="entry name" value="SfsA"/>
    <property type="match status" value="1"/>
</dbReference>
<dbReference type="PANTHER" id="PTHR30545:SF2">
    <property type="entry name" value="SUGAR FERMENTATION STIMULATION PROTEIN A"/>
    <property type="match status" value="1"/>
</dbReference>
<dbReference type="NCBIfam" id="TIGR00230">
    <property type="entry name" value="sfsA"/>
    <property type="match status" value="1"/>
</dbReference>
<gene>
    <name evidence="1" type="primary">sfsA</name>
    <name evidence="4" type="ORF">LIP_1451</name>
</gene>
<feature type="domain" description="SfsA N-terminal OB" evidence="3">
    <location>
        <begin position="15"/>
        <end position="83"/>
    </location>
</feature>
<reference evidence="5" key="1">
    <citation type="submission" date="2015-07" db="EMBL/GenBank/DDBJ databases">
        <title>Complete genome sequence and phylogenetic analysis of Limnochorda pilosa.</title>
        <authorList>
            <person name="Watanabe M."/>
            <person name="Kojima H."/>
            <person name="Fukui M."/>
        </authorList>
    </citation>
    <scope>NUCLEOTIDE SEQUENCE [LARGE SCALE GENOMIC DNA]</scope>
    <source>
        <strain evidence="5">HC45</strain>
    </source>
</reference>
<dbReference type="STRING" id="1555112.LIP_1451"/>
<evidence type="ECO:0000259" key="2">
    <source>
        <dbReference type="Pfam" id="PF03749"/>
    </source>
</evidence>
<dbReference type="InterPro" id="IPR041465">
    <property type="entry name" value="SfsA_N"/>
</dbReference>
<dbReference type="KEGG" id="lpil:LIP_1451"/>
<organism evidence="4 5">
    <name type="scientific">Limnochorda pilosa</name>
    <dbReference type="NCBI Taxonomy" id="1555112"/>
    <lineage>
        <taxon>Bacteria</taxon>
        <taxon>Bacillati</taxon>
        <taxon>Bacillota</taxon>
        <taxon>Limnochordia</taxon>
        <taxon>Limnochordales</taxon>
        <taxon>Limnochordaceae</taxon>
        <taxon>Limnochorda</taxon>
    </lineage>
</organism>
<dbReference type="InterPro" id="IPR040452">
    <property type="entry name" value="SfsA_C"/>
</dbReference>
<dbReference type="Pfam" id="PF17746">
    <property type="entry name" value="SfsA_N"/>
    <property type="match status" value="1"/>
</dbReference>
<dbReference type="PANTHER" id="PTHR30545">
    <property type="entry name" value="SUGAR FERMENTATION STIMULATION PROTEIN A"/>
    <property type="match status" value="1"/>
</dbReference>